<dbReference type="GO" id="GO:0005198">
    <property type="term" value="F:structural molecule activity"/>
    <property type="evidence" value="ECO:0007669"/>
    <property type="project" value="InterPro"/>
</dbReference>
<dbReference type="Pfam" id="PF06152">
    <property type="entry name" value="Phage_min_cap2"/>
    <property type="match status" value="1"/>
</dbReference>
<dbReference type="InterPro" id="IPR009319">
    <property type="entry name" value="Phage_A118_VSP1"/>
</dbReference>
<name>A0A939F8K3_9ACTN</name>
<dbReference type="EMBL" id="JAFLRJ010000099">
    <property type="protein sequence ID" value="MBO0512430.1"/>
    <property type="molecule type" value="Genomic_DNA"/>
</dbReference>
<keyword evidence="2" id="KW-1185">Reference proteome</keyword>
<reference evidence="1" key="1">
    <citation type="submission" date="2021-03" db="EMBL/GenBank/DDBJ databases">
        <title>Streptomyces poriferae sp. nov., a novel marine sponge-derived Actinobacteria species with anti-MRSA activity.</title>
        <authorList>
            <person name="Sandoval-Powers M."/>
            <person name="Kralova S."/>
            <person name="Nguyen G.-S."/>
            <person name="Fawwal D."/>
            <person name="Degnes K."/>
            <person name="Klinkenberg G."/>
            <person name="Sletta H."/>
            <person name="Wentzel A."/>
            <person name="Liles M.R."/>
        </authorList>
    </citation>
    <scope>NUCLEOTIDE SEQUENCE</scope>
    <source>
        <strain evidence="1">DSM 41794</strain>
    </source>
</reference>
<evidence type="ECO:0008006" key="3">
    <source>
        <dbReference type="Google" id="ProtNLM"/>
    </source>
</evidence>
<evidence type="ECO:0000313" key="1">
    <source>
        <dbReference type="EMBL" id="MBO0512430.1"/>
    </source>
</evidence>
<proteinExistence type="predicted"/>
<evidence type="ECO:0000313" key="2">
    <source>
        <dbReference type="Proteomes" id="UP000664167"/>
    </source>
</evidence>
<sequence length="272" mass="29760">MPYDWPPLTPGDPDVVARRVAAVLEDAWQRLADKQAVVITSIVARWRLPYVLQTLEEFKTGISDFHSRVDNEAQAFVRRQLPYLYEQGAQAAVRAAGAGPFGWTQPHADALQSLASDSYGDFLRRSQEAERMAERWYRAARAAAREEVPLLAAGNTTARQAAKNLADRLAAQSLTHVVYRNGARVPVRAWAEAATLAKSAVAYNAGTLNVAREAGVGYVEVFDGIGCGWTSHQDPDLATGTLRTVDDAASWPISHPRCRRAFGPRPDVPNPA</sequence>
<dbReference type="AlphaFoldDB" id="A0A939F8K3"/>
<accession>A0A939F8K3</accession>
<dbReference type="RefSeq" id="WP_206961822.1">
    <property type="nucleotide sequence ID" value="NZ_BAAAJJ010000002.1"/>
</dbReference>
<dbReference type="Proteomes" id="UP000664167">
    <property type="component" value="Unassembled WGS sequence"/>
</dbReference>
<comment type="caution">
    <text evidence="1">The sequence shown here is derived from an EMBL/GenBank/DDBJ whole genome shotgun (WGS) entry which is preliminary data.</text>
</comment>
<protein>
    <recommendedName>
        <fullName evidence="3">Phage head morphogenesis domain-containing protein</fullName>
    </recommendedName>
</protein>
<organism evidence="1 2">
    <name type="scientific">Streptomyces beijiangensis</name>
    <dbReference type="NCBI Taxonomy" id="163361"/>
    <lineage>
        <taxon>Bacteria</taxon>
        <taxon>Bacillati</taxon>
        <taxon>Actinomycetota</taxon>
        <taxon>Actinomycetes</taxon>
        <taxon>Kitasatosporales</taxon>
        <taxon>Streptomycetaceae</taxon>
        <taxon>Streptomyces</taxon>
    </lineage>
</organism>
<gene>
    <name evidence="1" type="ORF">J0695_11510</name>
</gene>